<dbReference type="Proteomes" id="UP000030645">
    <property type="component" value="Unassembled WGS sequence"/>
</dbReference>
<proteinExistence type="predicted"/>
<accession>W9RPZ5</accession>
<organism evidence="1 2">
    <name type="scientific">Morus notabilis</name>
    <dbReference type="NCBI Taxonomy" id="981085"/>
    <lineage>
        <taxon>Eukaryota</taxon>
        <taxon>Viridiplantae</taxon>
        <taxon>Streptophyta</taxon>
        <taxon>Embryophyta</taxon>
        <taxon>Tracheophyta</taxon>
        <taxon>Spermatophyta</taxon>
        <taxon>Magnoliopsida</taxon>
        <taxon>eudicotyledons</taxon>
        <taxon>Gunneridae</taxon>
        <taxon>Pentapetalae</taxon>
        <taxon>rosids</taxon>
        <taxon>fabids</taxon>
        <taxon>Rosales</taxon>
        <taxon>Moraceae</taxon>
        <taxon>Moreae</taxon>
        <taxon>Morus</taxon>
    </lineage>
</organism>
<gene>
    <name evidence="1" type="ORF">L484_024062</name>
</gene>
<dbReference type="EMBL" id="KE345347">
    <property type="protein sequence ID" value="EXC02097.1"/>
    <property type="molecule type" value="Genomic_DNA"/>
</dbReference>
<keyword evidence="2" id="KW-1185">Reference proteome</keyword>
<reference evidence="2" key="1">
    <citation type="submission" date="2013-01" db="EMBL/GenBank/DDBJ databases">
        <title>Draft Genome Sequence of a Mulberry Tree, Morus notabilis C.K. Schneid.</title>
        <authorList>
            <person name="He N."/>
            <person name="Zhao S."/>
        </authorList>
    </citation>
    <scope>NUCLEOTIDE SEQUENCE</scope>
</reference>
<name>W9RPZ5_9ROSA</name>
<sequence length="60" mass="6551">MIEASEGLVYTRKREAWGRGGDVGAGGSSNDCEERECRGRRGKRKRTIVCANSYVGPTCN</sequence>
<evidence type="ECO:0000313" key="2">
    <source>
        <dbReference type="Proteomes" id="UP000030645"/>
    </source>
</evidence>
<evidence type="ECO:0000313" key="1">
    <source>
        <dbReference type="EMBL" id="EXC02097.1"/>
    </source>
</evidence>
<protein>
    <submittedName>
        <fullName evidence="1">Uncharacterized protein</fullName>
    </submittedName>
</protein>
<dbReference type="AlphaFoldDB" id="W9RPZ5"/>